<comment type="caution">
    <text evidence="1">The sequence shown here is derived from an EMBL/GenBank/DDBJ whole genome shotgun (WGS) entry which is preliminary data.</text>
</comment>
<gene>
    <name evidence="1" type="ORF">GPUN_2669</name>
</gene>
<dbReference type="RefSeq" id="WP_006007316.1">
    <property type="nucleotide sequence ID" value="NZ_BAET01000033.1"/>
</dbReference>
<accession>H5TFA3</accession>
<name>H5TFA3_9ALTE</name>
<reference evidence="1 2" key="1">
    <citation type="journal article" date="2012" name="J. Bacteriol.">
        <title>Genome sequence of proteorhodopsin-containing sea ice bacterium Glaciecola punicea ACAM 611T.</title>
        <authorList>
            <person name="Qin Q.-L."/>
            <person name="Xie B.-B."/>
            <person name="Shu Y.-L."/>
            <person name="Rong J.-C."/>
            <person name="Zhao D.-L."/>
            <person name="Zhang X.-Y."/>
            <person name="Chen X.-L."/>
            <person name="Zhou B.-C."/>
            <person name="Zhanga Y.-Z."/>
        </authorList>
    </citation>
    <scope>NUCLEOTIDE SEQUENCE [LARGE SCALE GENOMIC DNA]</scope>
    <source>
        <strain evidence="1 2">ACAM 611</strain>
    </source>
</reference>
<dbReference type="AlphaFoldDB" id="H5TFA3"/>
<dbReference type="eggNOG" id="ENOG502ZBAY">
    <property type="taxonomic scope" value="Bacteria"/>
</dbReference>
<reference evidence="1 2" key="2">
    <citation type="journal article" date="2017" name="Antonie Van Leeuwenhoek">
        <title>Rhizobium rhizosphaerae sp. nov., a novel species isolated from rice rhizosphere.</title>
        <authorList>
            <person name="Zhao J.J."/>
            <person name="Zhang J."/>
            <person name="Zhang R.J."/>
            <person name="Zhang C.W."/>
            <person name="Yin H.Q."/>
            <person name="Zhang X.X."/>
        </authorList>
    </citation>
    <scope>NUCLEOTIDE SEQUENCE [LARGE SCALE GENOMIC DNA]</scope>
    <source>
        <strain evidence="1 2">ACAM 611</strain>
    </source>
</reference>
<organism evidence="1 2">
    <name type="scientific">Glaciecola punicea ACAM 611</name>
    <dbReference type="NCBI Taxonomy" id="1121923"/>
    <lineage>
        <taxon>Bacteria</taxon>
        <taxon>Pseudomonadati</taxon>
        <taxon>Pseudomonadota</taxon>
        <taxon>Gammaproteobacteria</taxon>
        <taxon>Alteromonadales</taxon>
        <taxon>Alteromonadaceae</taxon>
        <taxon>Glaciecola</taxon>
    </lineage>
</organism>
<proteinExistence type="predicted"/>
<evidence type="ECO:0000313" key="1">
    <source>
        <dbReference type="EMBL" id="GAB56783.1"/>
    </source>
</evidence>
<protein>
    <submittedName>
        <fullName evidence="1">Uncharacterized protein</fullName>
    </submittedName>
</protein>
<evidence type="ECO:0000313" key="2">
    <source>
        <dbReference type="Proteomes" id="UP000053586"/>
    </source>
</evidence>
<sequence>MNTLVTISCSLVLTANLVSNSVASEQFSITSQQASWMQPSQQSIQFFKKQVEGGASVDNSLKSLLDRYPQRTPEFVSIALSAYPERYQEIITTSVSAKPMFVDDIIMLANEHRVAKPTEIVALAVNAEPSYAGAATSAACKNNPEYFDEIVKTAVKAEPDSADQIAQKLVAAFPSQTMEILITTIKEVPFVGKYVLDALLATVTDDLVKTENMIIVSMEELAQYPDAITRLVELAQQRDISSEKVRISAMKGGLSEEEIVAIINDHYLELESQAPTP</sequence>
<keyword evidence="2" id="KW-1185">Reference proteome</keyword>
<dbReference type="OrthoDB" id="6398194at2"/>
<dbReference type="Proteomes" id="UP000053586">
    <property type="component" value="Unassembled WGS sequence"/>
</dbReference>
<dbReference type="EMBL" id="BAET01000033">
    <property type="protein sequence ID" value="GAB56783.1"/>
    <property type="molecule type" value="Genomic_DNA"/>
</dbReference>